<feature type="transmembrane region" description="Helical" evidence="1">
    <location>
        <begin position="45"/>
        <end position="63"/>
    </location>
</feature>
<keyword evidence="1" id="KW-1133">Transmembrane helix</keyword>
<dbReference type="Pfam" id="PF02517">
    <property type="entry name" value="Rce1-like"/>
    <property type="match status" value="1"/>
</dbReference>
<sequence>MGKRRLSLYSFIQFPLVWMILGAVVIILANGLISSLSESPNGFEALTLAIAMSITAAILYWLTMKWLAHRDVPELSMKKAVTEVSFGALIGLFFIGISTLIIVLFGGYSFEWLPANANSVILPTISTALGAAFVEELIFRGIAFQAIEKMLGSRVALIITSLFFGVAHLGNPEATIWGAIAIAVQAGVLLGSAFLWRRSLWFVIGIHFTWNAIEELLGIPVSGHPSSGLFSVQVNGPYLLTGGNFGIEASIVPVIISLLLAIPMLILTKKQGHSRK</sequence>
<feature type="transmembrane region" description="Helical" evidence="1">
    <location>
        <begin position="120"/>
        <end position="139"/>
    </location>
</feature>
<dbReference type="EMBL" id="QPJW01000006">
    <property type="protein sequence ID" value="RCX18575.1"/>
    <property type="molecule type" value="Genomic_DNA"/>
</dbReference>
<feature type="transmembrane region" description="Helical" evidence="1">
    <location>
        <begin position="245"/>
        <end position="267"/>
    </location>
</feature>
<proteinExistence type="predicted"/>
<feature type="transmembrane region" description="Helical" evidence="1">
    <location>
        <begin position="176"/>
        <end position="196"/>
    </location>
</feature>
<feature type="transmembrane region" description="Helical" evidence="1">
    <location>
        <begin position="151"/>
        <end position="170"/>
    </location>
</feature>
<feature type="domain" description="CAAX prenyl protease 2/Lysostaphin resistance protein A-like" evidence="2">
    <location>
        <begin position="120"/>
        <end position="213"/>
    </location>
</feature>
<reference evidence="3 4" key="1">
    <citation type="submission" date="2018-07" db="EMBL/GenBank/DDBJ databases">
        <title>Genomic Encyclopedia of Type Strains, Phase III (KMG-III): the genomes of soil and plant-associated and newly described type strains.</title>
        <authorList>
            <person name="Whitman W."/>
        </authorList>
    </citation>
    <scope>NUCLEOTIDE SEQUENCE [LARGE SCALE GENOMIC DNA]</scope>
    <source>
        <strain evidence="3 4">CECT 8333</strain>
    </source>
</reference>
<dbReference type="Proteomes" id="UP000253090">
    <property type="component" value="Unassembled WGS sequence"/>
</dbReference>
<dbReference type="InterPro" id="IPR003675">
    <property type="entry name" value="Rce1/LyrA-like_dom"/>
</dbReference>
<protein>
    <recommendedName>
        <fullName evidence="2">CAAX prenyl protease 2/Lysostaphin resistance protein A-like domain-containing protein</fullName>
    </recommendedName>
</protein>
<evidence type="ECO:0000313" key="3">
    <source>
        <dbReference type="EMBL" id="RCX18575.1"/>
    </source>
</evidence>
<feature type="transmembrane region" description="Helical" evidence="1">
    <location>
        <begin position="208"/>
        <end position="225"/>
    </location>
</feature>
<keyword evidence="4" id="KW-1185">Reference proteome</keyword>
<evidence type="ECO:0000313" key="4">
    <source>
        <dbReference type="Proteomes" id="UP000253090"/>
    </source>
</evidence>
<comment type="caution">
    <text evidence="3">The sequence shown here is derived from an EMBL/GenBank/DDBJ whole genome shotgun (WGS) entry which is preliminary data.</text>
</comment>
<gene>
    <name evidence="3" type="ORF">DFP94_106109</name>
</gene>
<dbReference type="PANTHER" id="PTHR39430:SF1">
    <property type="entry name" value="PROTEASE"/>
    <property type="match status" value="1"/>
</dbReference>
<dbReference type="AlphaFoldDB" id="A0A369BB59"/>
<keyword evidence="1" id="KW-0472">Membrane</keyword>
<name>A0A369BB59_9BACL</name>
<feature type="transmembrane region" description="Helical" evidence="1">
    <location>
        <begin position="84"/>
        <end position="108"/>
    </location>
</feature>
<dbReference type="PANTHER" id="PTHR39430">
    <property type="entry name" value="MEMBRANE-ASSOCIATED PROTEASE-RELATED"/>
    <property type="match status" value="1"/>
</dbReference>
<accession>A0A369BB59</accession>
<organism evidence="3 4">
    <name type="scientific">Fontibacillus phaseoli</name>
    <dbReference type="NCBI Taxonomy" id="1416533"/>
    <lineage>
        <taxon>Bacteria</taxon>
        <taxon>Bacillati</taxon>
        <taxon>Bacillota</taxon>
        <taxon>Bacilli</taxon>
        <taxon>Bacillales</taxon>
        <taxon>Paenibacillaceae</taxon>
        <taxon>Fontibacillus</taxon>
    </lineage>
</organism>
<feature type="transmembrane region" description="Helical" evidence="1">
    <location>
        <begin position="12"/>
        <end position="33"/>
    </location>
</feature>
<dbReference type="RefSeq" id="WP_245954875.1">
    <property type="nucleotide sequence ID" value="NZ_QPJW01000006.1"/>
</dbReference>
<dbReference type="GO" id="GO:0080120">
    <property type="term" value="P:CAAX-box protein maturation"/>
    <property type="evidence" value="ECO:0007669"/>
    <property type="project" value="UniProtKB-ARBA"/>
</dbReference>
<dbReference type="GO" id="GO:0004175">
    <property type="term" value="F:endopeptidase activity"/>
    <property type="evidence" value="ECO:0007669"/>
    <property type="project" value="UniProtKB-ARBA"/>
</dbReference>
<keyword evidence="1" id="KW-0812">Transmembrane</keyword>
<evidence type="ECO:0000259" key="2">
    <source>
        <dbReference type="Pfam" id="PF02517"/>
    </source>
</evidence>
<evidence type="ECO:0000256" key="1">
    <source>
        <dbReference type="SAM" id="Phobius"/>
    </source>
</evidence>